<dbReference type="Pfam" id="PF02594">
    <property type="entry name" value="DUF167"/>
    <property type="match status" value="1"/>
</dbReference>
<dbReference type="SMART" id="SM01152">
    <property type="entry name" value="DUF167"/>
    <property type="match status" value="1"/>
</dbReference>
<dbReference type="PANTHER" id="PTHR13420">
    <property type="entry name" value="UPF0235 PROTEIN C15ORF40"/>
    <property type="match status" value="1"/>
</dbReference>
<dbReference type="EMBL" id="CAFBLZ010000111">
    <property type="protein sequence ID" value="CAB4888540.1"/>
    <property type="molecule type" value="Genomic_DNA"/>
</dbReference>
<dbReference type="SUPFAM" id="SSF69786">
    <property type="entry name" value="YggU-like"/>
    <property type="match status" value="1"/>
</dbReference>
<proteinExistence type="inferred from homology"/>
<comment type="similarity">
    <text evidence="1">Belongs to the UPF0235 family.</text>
</comment>
<gene>
    <name evidence="2" type="ORF">UFOPK3482_01078</name>
</gene>
<reference evidence="2" key="1">
    <citation type="submission" date="2020-05" db="EMBL/GenBank/DDBJ databases">
        <authorList>
            <person name="Chiriac C."/>
            <person name="Salcher M."/>
            <person name="Ghai R."/>
            <person name="Kavagutti S V."/>
        </authorList>
    </citation>
    <scope>NUCLEOTIDE SEQUENCE</scope>
</reference>
<evidence type="ECO:0000313" key="2">
    <source>
        <dbReference type="EMBL" id="CAB4888540.1"/>
    </source>
</evidence>
<dbReference type="GO" id="GO:0005737">
    <property type="term" value="C:cytoplasm"/>
    <property type="evidence" value="ECO:0007669"/>
    <property type="project" value="TreeGrafter"/>
</dbReference>
<dbReference type="InterPro" id="IPR036591">
    <property type="entry name" value="YggU-like_sf"/>
</dbReference>
<organism evidence="2">
    <name type="scientific">freshwater metagenome</name>
    <dbReference type="NCBI Taxonomy" id="449393"/>
    <lineage>
        <taxon>unclassified sequences</taxon>
        <taxon>metagenomes</taxon>
        <taxon>ecological metagenomes</taxon>
    </lineage>
</organism>
<evidence type="ECO:0000256" key="1">
    <source>
        <dbReference type="ARBA" id="ARBA00010364"/>
    </source>
</evidence>
<name>A0A6J7F6F8_9ZZZZ</name>
<dbReference type="NCBIfam" id="TIGR00251">
    <property type="entry name" value="DUF167 family protein"/>
    <property type="match status" value="1"/>
</dbReference>
<dbReference type="AlphaFoldDB" id="A0A6J7F6F8"/>
<accession>A0A6J7F6F8</accession>
<dbReference type="HAMAP" id="MF_00634">
    <property type="entry name" value="UPF0235"/>
    <property type="match status" value="1"/>
</dbReference>
<dbReference type="Gene3D" id="3.30.1200.10">
    <property type="entry name" value="YggU-like"/>
    <property type="match status" value="1"/>
</dbReference>
<sequence length="104" mass="11480">MQFLLEIRVRPNSSRNKVGGSAGEPPRLVVAVQAPAVDGKANQAVVKQLAETFNLRARDFTIVFGELGRDKRIIVEGISAEDEKTLQAKLEELMGEPKLFNFIT</sequence>
<protein>
    <submittedName>
        <fullName evidence="2">Unannotated protein</fullName>
    </submittedName>
</protein>
<dbReference type="InterPro" id="IPR003746">
    <property type="entry name" value="DUF167"/>
</dbReference>
<dbReference type="PANTHER" id="PTHR13420:SF7">
    <property type="entry name" value="UPF0235 PROTEIN C15ORF40"/>
    <property type="match status" value="1"/>
</dbReference>